<evidence type="ECO:0000313" key="2">
    <source>
        <dbReference type="Proteomes" id="UP000442105"/>
    </source>
</evidence>
<dbReference type="EMBL" id="VZCW01000013">
    <property type="protein sequence ID" value="MQN11305.1"/>
    <property type="molecule type" value="Genomic_DNA"/>
</dbReference>
<proteinExistence type="predicted"/>
<protein>
    <submittedName>
        <fullName evidence="1">Conjugal transfer protein TraO</fullName>
    </submittedName>
</protein>
<organism evidence="1 2">
    <name type="scientific">Segatella copri</name>
    <dbReference type="NCBI Taxonomy" id="165179"/>
    <lineage>
        <taxon>Bacteria</taxon>
        <taxon>Pseudomonadati</taxon>
        <taxon>Bacteroidota</taxon>
        <taxon>Bacteroidia</taxon>
        <taxon>Bacteroidales</taxon>
        <taxon>Prevotellaceae</taxon>
        <taxon>Segatella</taxon>
    </lineage>
</organism>
<dbReference type="AlphaFoldDB" id="A0AA90UCS5"/>
<accession>A0AA90UCS5</accession>
<reference evidence="2" key="1">
    <citation type="submission" date="2019-09" db="EMBL/GenBank/DDBJ databases">
        <title>Distinct polysaccharide growth profiles of human intestinal Prevotella copri isolates.</title>
        <authorList>
            <person name="Fehlner-Peach H."/>
            <person name="Magnabosco C."/>
            <person name="Raghavan V."/>
            <person name="Scher J.U."/>
            <person name="Tett A."/>
            <person name="Cox L.M."/>
            <person name="Gottsegen C."/>
            <person name="Watters A."/>
            <person name="Wiltshire- Gordon J.D."/>
            <person name="Segata N."/>
            <person name="Bonneau R."/>
            <person name="Littman D.R."/>
        </authorList>
    </citation>
    <scope>NUCLEOTIDE SEQUENCE [LARGE SCALE GENOMIC DNA]</scope>
    <source>
        <strain evidence="2">iAQ1179</strain>
    </source>
</reference>
<name>A0AA90UCS5_9BACT</name>
<dbReference type="InterPro" id="IPR018899">
    <property type="entry name" value="Conjug_transposon_Tra0"/>
</dbReference>
<comment type="caution">
    <text evidence="1">The sequence shown here is derived from an EMBL/GenBank/DDBJ whole genome shotgun (WGS) entry which is preliminary data.</text>
</comment>
<dbReference type="RefSeq" id="WP_194268268.1">
    <property type="nucleotide sequence ID" value="NZ_VZCW01000013.1"/>
</dbReference>
<feature type="non-terminal residue" evidence="1">
    <location>
        <position position="1"/>
    </location>
</feature>
<dbReference type="Proteomes" id="UP000442105">
    <property type="component" value="Unassembled WGS sequence"/>
</dbReference>
<sequence length="86" mass="9383">KMRFYVGGTALAGYESVNWGKRTMSDGATLQNKGAFIYGGAVALETEIYLSDMVALTASVKERLVWGNSTGHFHTQFGIGMKFIIN</sequence>
<gene>
    <name evidence="1" type="ORF">F7D95_00390</name>
</gene>
<evidence type="ECO:0000313" key="1">
    <source>
        <dbReference type="EMBL" id="MQN11305.1"/>
    </source>
</evidence>
<dbReference type="Pfam" id="PF10626">
    <property type="entry name" value="TraO"/>
    <property type="match status" value="1"/>
</dbReference>